<comment type="caution">
    <text evidence="10">The sequence shown here is derived from an EMBL/GenBank/DDBJ whole genome shotgun (WGS) entry which is preliminary data.</text>
</comment>
<proteinExistence type="predicted"/>
<evidence type="ECO:0000256" key="2">
    <source>
        <dbReference type="ARBA" id="ARBA00022692"/>
    </source>
</evidence>
<dbReference type="Proteomes" id="UP001353858">
    <property type="component" value="Unassembled WGS sequence"/>
</dbReference>
<dbReference type="PANTHER" id="PTHR23278">
    <property type="entry name" value="SIDESTEP PROTEIN"/>
    <property type="match status" value="1"/>
</dbReference>
<evidence type="ECO:0000256" key="1">
    <source>
        <dbReference type="ARBA" id="ARBA00004167"/>
    </source>
</evidence>
<keyword evidence="4 7" id="KW-0472">Membrane</keyword>
<name>A0AAN7PL33_9COLE</name>
<dbReference type="EMBL" id="JARPUR010000001">
    <property type="protein sequence ID" value="KAK4885041.1"/>
    <property type="molecule type" value="Genomic_DNA"/>
</dbReference>
<dbReference type="PROSITE" id="PS50835">
    <property type="entry name" value="IG_LIKE"/>
    <property type="match status" value="4"/>
</dbReference>
<feature type="domain" description="Ig-like" evidence="9">
    <location>
        <begin position="258"/>
        <end position="352"/>
    </location>
</feature>
<accession>A0AAN7PL33</accession>
<dbReference type="SMART" id="SM00409">
    <property type="entry name" value="IG"/>
    <property type="match status" value="4"/>
</dbReference>
<keyword evidence="8" id="KW-0732">Signal</keyword>
<dbReference type="AlphaFoldDB" id="A0AAN7PL33"/>
<gene>
    <name evidence="10" type="ORF">RN001_001312</name>
</gene>
<dbReference type="GO" id="GO:0016020">
    <property type="term" value="C:membrane"/>
    <property type="evidence" value="ECO:0007669"/>
    <property type="project" value="UniProtKB-SubCell"/>
</dbReference>
<dbReference type="InterPro" id="IPR013162">
    <property type="entry name" value="CD80_C2-set"/>
</dbReference>
<keyword evidence="11" id="KW-1185">Reference proteome</keyword>
<keyword evidence="3 7" id="KW-1133">Transmembrane helix</keyword>
<feature type="domain" description="Ig-like" evidence="9">
    <location>
        <begin position="152"/>
        <end position="251"/>
    </location>
</feature>
<sequence length="730" mass="82411">MWSFTVFILINIVCLCNLIGNVRAEDFRAEVEHSTVSLQFEKGGVANIPCNISLLPLRDQVQAVIWYKGNAQHNPIPLYTFDVRDKALEDGEHWSDNKILGTRASFRYQDEPAKLVISNLKETDAGIYYCRIDFKSNPTLNFQVNVTVSVPPDKIILVDDTGEYVDKYVLGPYSEGDSFNITCIALGGRPKPNVTWWKENVIVDNVSEIATRKRVKNTLHLYNLTRENAHTTYTCQVSNNRNAPPLTSSITIDMYFQPLRAKLWGKQHILSAGNTYEISCEIIGSRPRPIISWWLDNIQLNSGKELSNSVNYTSTSFLTFKPSMDQHKKIITCKGTHPIFLNSTVEDTWKLNIYYKPFNVLTFDQAIDKNNVREGMDVMLHCNVKANPMIYTINWQYNGETIYNNLLADTIINNQTLLIKNISRVKHGNFTCTGTNLEGIGESNPIQLDIKYAPQCRPGQTKIYRTALHNRVEIRCELEANPKDVEFTWRFKYNDGNVVNLPENFITSESTSSTIYYSPSSEDDFPTLICSGKNRIGETEDMCIFHLLPLDLPEAPSNCKVTKQTESSLHVECIDEFNRGIRGEFIMEVYDAQTGKLVRNVTSKDPTFVVGELESGIGFDVDLYVLTKDGKSLVTHLPTFTLTNDYFNANLALLPSTTTLLGMLVGIVGVLILLAVIIVVTIRSRAPKSQNTSEDNGFRDSSGRYMSMRSNKLSSKTNSNDSCDSFDTET</sequence>
<protein>
    <recommendedName>
        <fullName evidence="9">Ig-like domain-containing protein</fullName>
    </recommendedName>
</protein>
<feature type="transmembrane region" description="Helical" evidence="7">
    <location>
        <begin position="660"/>
        <end position="682"/>
    </location>
</feature>
<evidence type="ECO:0000313" key="11">
    <source>
        <dbReference type="Proteomes" id="UP001353858"/>
    </source>
</evidence>
<dbReference type="Pfam" id="PF07686">
    <property type="entry name" value="V-set"/>
    <property type="match status" value="1"/>
</dbReference>
<feature type="compositionally biased region" description="Polar residues" evidence="6">
    <location>
        <begin position="708"/>
        <end position="723"/>
    </location>
</feature>
<reference evidence="11" key="1">
    <citation type="submission" date="2023-01" db="EMBL/GenBank/DDBJ databases">
        <title>Key to firefly adult light organ development and bioluminescence: homeobox transcription factors regulate luciferase expression and transportation to peroxisome.</title>
        <authorList>
            <person name="Fu X."/>
        </authorList>
    </citation>
    <scope>NUCLEOTIDE SEQUENCE [LARGE SCALE GENOMIC DNA]</scope>
</reference>
<dbReference type="InterPro" id="IPR036179">
    <property type="entry name" value="Ig-like_dom_sf"/>
</dbReference>
<evidence type="ECO:0000259" key="9">
    <source>
        <dbReference type="PROSITE" id="PS50835"/>
    </source>
</evidence>
<evidence type="ECO:0000256" key="6">
    <source>
        <dbReference type="SAM" id="MobiDB-lite"/>
    </source>
</evidence>
<keyword evidence="2 7" id="KW-0812">Transmembrane</keyword>
<dbReference type="SUPFAM" id="SSF48726">
    <property type="entry name" value="Immunoglobulin"/>
    <property type="match status" value="5"/>
</dbReference>
<dbReference type="Pfam" id="PF13927">
    <property type="entry name" value="Ig_3"/>
    <property type="match status" value="1"/>
</dbReference>
<feature type="domain" description="Ig-like" evidence="9">
    <location>
        <begin position="29"/>
        <end position="147"/>
    </location>
</feature>
<dbReference type="InterPro" id="IPR013783">
    <property type="entry name" value="Ig-like_fold"/>
</dbReference>
<evidence type="ECO:0000256" key="4">
    <source>
        <dbReference type="ARBA" id="ARBA00023136"/>
    </source>
</evidence>
<dbReference type="Pfam" id="PF08205">
    <property type="entry name" value="C2-set_2"/>
    <property type="match status" value="1"/>
</dbReference>
<evidence type="ECO:0000256" key="3">
    <source>
        <dbReference type="ARBA" id="ARBA00022989"/>
    </source>
</evidence>
<feature type="domain" description="Ig-like" evidence="9">
    <location>
        <begin position="357"/>
        <end position="449"/>
    </location>
</feature>
<evidence type="ECO:0000256" key="8">
    <source>
        <dbReference type="SAM" id="SignalP"/>
    </source>
</evidence>
<dbReference type="PANTHER" id="PTHR23278:SF30">
    <property type="entry name" value="SIDESTEP VIII, ISOFORM B"/>
    <property type="match status" value="1"/>
</dbReference>
<organism evidence="10 11">
    <name type="scientific">Aquatica leii</name>
    <dbReference type="NCBI Taxonomy" id="1421715"/>
    <lineage>
        <taxon>Eukaryota</taxon>
        <taxon>Metazoa</taxon>
        <taxon>Ecdysozoa</taxon>
        <taxon>Arthropoda</taxon>
        <taxon>Hexapoda</taxon>
        <taxon>Insecta</taxon>
        <taxon>Pterygota</taxon>
        <taxon>Neoptera</taxon>
        <taxon>Endopterygota</taxon>
        <taxon>Coleoptera</taxon>
        <taxon>Polyphaga</taxon>
        <taxon>Elateriformia</taxon>
        <taxon>Elateroidea</taxon>
        <taxon>Lampyridae</taxon>
        <taxon>Luciolinae</taxon>
        <taxon>Aquatica</taxon>
    </lineage>
</organism>
<feature type="chain" id="PRO_5042918850" description="Ig-like domain-containing protein" evidence="8">
    <location>
        <begin position="25"/>
        <end position="730"/>
    </location>
</feature>
<evidence type="ECO:0000256" key="7">
    <source>
        <dbReference type="SAM" id="Phobius"/>
    </source>
</evidence>
<evidence type="ECO:0000256" key="5">
    <source>
        <dbReference type="ARBA" id="ARBA00023157"/>
    </source>
</evidence>
<dbReference type="InterPro" id="IPR007110">
    <property type="entry name" value="Ig-like_dom"/>
</dbReference>
<dbReference type="Pfam" id="PF00047">
    <property type="entry name" value="ig"/>
    <property type="match status" value="1"/>
</dbReference>
<feature type="signal peptide" evidence="8">
    <location>
        <begin position="1"/>
        <end position="24"/>
    </location>
</feature>
<dbReference type="InterPro" id="IPR003598">
    <property type="entry name" value="Ig_sub2"/>
</dbReference>
<dbReference type="SMART" id="SM00408">
    <property type="entry name" value="IGc2"/>
    <property type="match status" value="3"/>
</dbReference>
<dbReference type="Gene3D" id="2.60.40.10">
    <property type="entry name" value="Immunoglobulins"/>
    <property type="match status" value="5"/>
</dbReference>
<keyword evidence="5" id="KW-1015">Disulfide bond</keyword>
<evidence type="ECO:0000313" key="10">
    <source>
        <dbReference type="EMBL" id="KAK4885041.1"/>
    </source>
</evidence>
<dbReference type="InterPro" id="IPR013106">
    <property type="entry name" value="Ig_V-set"/>
</dbReference>
<dbReference type="InterPro" id="IPR003599">
    <property type="entry name" value="Ig_sub"/>
</dbReference>
<dbReference type="InterPro" id="IPR013151">
    <property type="entry name" value="Immunoglobulin_dom"/>
</dbReference>
<feature type="region of interest" description="Disordered" evidence="6">
    <location>
        <begin position="688"/>
        <end position="730"/>
    </location>
</feature>
<comment type="subcellular location">
    <subcellularLocation>
        <location evidence="1">Membrane</location>
        <topology evidence="1">Single-pass membrane protein</topology>
    </subcellularLocation>
</comment>